<dbReference type="GO" id="GO:0008270">
    <property type="term" value="F:zinc ion binding"/>
    <property type="evidence" value="ECO:0007669"/>
    <property type="project" value="InterPro"/>
</dbReference>
<feature type="region of interest" description="Disordered" evidence="1">
    <location>
        <begin position="192"/>
        <end position="214"/>
    </location>
</feature>
<gene>
    <name evidence="2" type="ORF">SAMN05421783_12846</name>
</gene>
<dbReference type="InterPro" id="IPR036977">
    <property type="entry name" value="DNA_primase_Znf_CHC2"/>
</dbReference>
<dbReference type="SUPFAM" id="SSF57783">
    <property type="entry name" value="Zinc beta-ribbon"/>
    <property type="match status" value="1"/>
</dbReference>
<evidence type="ECO:0000256" key="1">
    <source>
        <dbReference type="SAM" id="MobiDB-lite"/>
    </source>
</evidence>
<accession>A0A1H3BZM1</accession>
<evidence type="ECO:0000313" key="3">
    <source>
        <dbReference type="Proteomes" id="UP000198816"/>
    </source>
</evidence>
<protein>
    <recommendedName>
        <fullName evidence="4">DUF3987 domain-containing protein</fullName>
    </recommendedName>
</protein>
<evidence type="ECO:0000313" key="2">
    <source>
        <dbReference type="EMBL" id="SDX47148.1"/>
    </source>
</evidence>
<dbReference type="Gene3D" id="3.90.580.10">
    <property type="entry name" value="Zinc finger, CHC2-type domain"/>
    <property type="match status" value="1"/>
</dbReference>
<feature type="region of interest" description="Disordered" evidence="1">
    <location>
        <begin position="417"/>
        <end position="448"/>
    </location>
</feature>
<dbReference type="Proteomes" id="UP000198816">
    <property type="component" value="Unassembled WGS sequence"/>
</dbReference>
<sequence length="940" mass="99853">MQTTPVPDLIARAQSRHGMTGATLAAHIGISGAHLSSARHGRYRLSADVTDRLAALANAEPAAAPPDLFEAATTAPAAPAPATTREPPADNTGFVDIAATARAALDCAESVLSAWLPEGKRQGPEWVSRNPTRHDTKLGSFLVNITTGAWSDFATNDRGGDLVSLVRYLDGLPTQGEAARKLASWLGIAPTDHPATRHNGTERPAASPTRKTAATHAPIPSEALAARPEAHPTLGRPIATWAYRDTAGRPIAFVCRFDLPGGDKTYRPLTHGPDGWTWTAPPEPRPLYGLDRLAARPDAPAILTEGEKAADAAAALMPDCVTVTTMNGAQSPQKADWSPFNGRVVRIWPDADAPGAAYAETAARLATEAGAAAVEILDLSSLAMDPSTGEVRNLPAGWDAADAAADGWTPETLAGAARWNPHIGPDTATPPATTPSPDAWPAPRPLPERGDMAEAAAFPLDLLPAPLRDAAREVSRFCKAPEASAALVGIGALATAIGKRAMIEERPGLLHYPALFLVGIAASGERKSPVFRAMARPLEDWTEAQAEAWEADARRARARNAAIDAAVAKVKKQAGSDVDAATREIEELDAKREEIPPYPRLFTTDCTEQRLFQLMHERGGAFAVLSAEGRPVVDAINGKYSGDGRTGDAIYLAGVSGDAITRDRVGGEGGPEDRVISRPCLSVCILIQPDKFLEAAAHPALRSSGALARIWPVWLPSLVGTRIEAPDEAGLSGEAMAPFNALIRRLLSHNPPEDEDGRPAPHRATLSPAAAEARRLYHNAIEQLMGEGGELSDVRDIAAKAVSQTAKLALVLHLAADAEILSRPASAIDAATWATAQAIGTWFFEEAVRVQRLADEDPALDAARRVIRWLAAERRQTVNTTDLMQTGPRPRPKAREAIATLDLLEDFGWVRAQTEPPKRRPIYLVHPKLATLAKLAGKAL</sequence>
<dbReference type="GO" id="GO:0003677">
    <property type="term" value="F:DNA binding"/>
    <property type="evidence" value="ECO:0007669"/>
    <property type="project" value="InterPro"/>
</dbReference>
<reference evidence="3" key="1">
    <citation type="submission" date="2016-10" db="EMBL/GenBank/DDBJ databases">
        <authorList>
            <person name="Varghese N."/>
            <person name="Submissions S."/>
        </authorList>
    </citation>
    <scope>NUCLEOTIDE SEQUENCE [LARGE SCALE GENOMIC DNA]</scope>
    <source>
        <strain evidence="3">DSM 217</strain>
    </source>
</reference>
<dbReference type="GO" id="GO:0006260">
    <property type="term" value="P:DNA replication"/>
    <property type="evidence" value="ECO:0007669"/>
    <property type="project" value="InterPro"/>
</dbReference>
<keyword evidence="3" id="KW-1185">Reference proteome</keyword>
<dbReference type="InterPro" id="IPR010982">
    <property type="entry name" value="Lambda_DNA-bd_dom_sf"/>
</dbReference>
<dbReference type="STRING" id="1058.SAMN05421783_12846"/>
<feature type="compositionally biased region" description="Pro residues" evidence="1">
    <location>
        <begin position="432"/>
        <end position="445"/>
    </location>
</feature>
<dbReference type="InterPro" id="IPR025048">
    <property type="entry name" value="DUF3987"/>
</dbReference>
<dbReference type="RefSeq" id="WP_139191997.1">
    <property type="nucleotide sequence ID" value="NZ_FNNZ01000028.1"/>
</dbReference>
<proteinExistence type="predicted"/>
<name>A0A1H3BZM1_THIRO</name>
<dbReference type="SUPFAM" id="SSF47413">
    <property type="entry name" value="lambda repressor-like DNA-binding domains"/>
    <property type="match status" value="1"/>
</dbReference>
<dbReference type="Pfam" id="PF13148">
    <property type="entry name" value="DUF3987"/>
    <property type="match status" value="1"/>
</dbReference>
<dbReference type="OrthoDB" id="9067983at2"/>
<dbReference type="EMBL" id="FNNZ01000028">
    <property type="protein sequence ID" value="SDX47148.1"/>
    <property type="molecule type" value="Genomic_DNA"/>
</dbReference>
<evidence type="ECO:0008006" key="4">
    <source>
        <dbReference type="Google" id="ProtNLM"/>
    </source>
</evidence>
<organism evidence="2 3">
    <name type="scientific">Thiocapsa roseopersicina</name>
    <dbReference type="NCBI Taxonomy" id="1058"/>
    <lineage>
        <taxon>Bacteria</taxon>
        <taxon>Pseudomonadati</taxon>
        <taxon>Pseudomonadota</taxon>
        <taxon>Gammaproteobacteria</taxon>
        <taxon>Chromatiales</taxon>
        <taxon>Chromatiaceae</taxon>
        <taxon>Thiocapsa</taxon>
    </lineage>
</organism>
<dbReference type="AlphaFoldDB" id="A0A1H3BZM1"/>